<evidence type="ECO:0000313" key="6">
    <source>
        <dbReference type="Proteomes" id="UP001235344"/>
    </source>
</evidence>
<dbReference type="SUPFAM" id="SSF109998">
    <property type="entry name" value="Triger factor/SurA peptide-binding domain-like"/>
    <property type="match status" value="1"/>
</dbReference>
<feature type="signal peptide" evidence="3">
    <location>
        <begin position="1"/>
        <end position="34"/>
    </location>
</feature>
<gene>
    <name evidence="5" type="ORF">B6N23_06520</name>
</gene>
<evidence type="ECO:0000313" key="5">
    <source>
        <dbReference type="EMBL" id="WLI74548.1"/>
    </source>
</evidence>
<feature type="domain" description="SurA N-terminal" evidence="4">
    <location>
        <begin position="45"/>
        <end position="161"/>
    </location>
</feature>
<dbReference type="Proteomes" id="UP001235344">
    <property type="component" value="Chromosome"/>
</dbReference>
<dbReference type="Pfam" id="PF09312">
    <property type="entry name" value="SurA_N"/>
    <property type="match status" value="1"/>
</dbReference>
<dbReference type="PROSITE" id="PS51318">
    <property type="entry name" value="TAT"/>
    <property type="match status" value="1"/>
</dbReference>
<dbReference type="EMBL" id="CP131913">
    <property type="protein sequence ID" value="WLI74548.1"/>
    <property type="molecule type" value="Genomic_DNA"/>
</dbReference>
<dbReference type="PANTHER" id="PTHR47637:SF1">
    <property type="entry name" value="CHAPERONE SURA"/>
    <property type="match status" value="1"/>
</dbReference>
<evidence type="ECO:0000256" key="1">
    <source>
        <dbReference type="ARBA" id="ARBA00022729"/>
    </source>
</evidence>
<dbReference type="InterPro" id="IPR006311">
    <property type="entry name" value="TAT_signal"/>
</dbReference>
<keyword evidence="6" id="KW-1185">Reference proteome</keyword>
<feature type="chain" id="PRO_5045112140" evidence="3">
    <location>
        <begin position="35"/>
        <end position="224"/>
    </location>
</feature>
<proteinExistence type="predicted"/>
<evidence type="ECO:0000256" key="2">
    <source>
        <dbReference type="ARBA" id="ARBA00023110"/>
    </source>
</evidence>
<protein>
    <submittedName>
        <fullName evidence="5">SurA N-terminal domain-containing protein</fullName>
    </submittedName>
</protein>
<keyword evidence="2" id="KW-0413">Isomerase</keyword>
<evidence type="ECO:0000256" key="3">
    <source>
        <dbReference type="SAM" id="SignalP"/>
    </source>
</evidence>
<dbReference type="InterPro" id="IPR015391">
    <property type="entry name" value="SurA_N"/>
</dbReference>
<evidence type="ECO:0000259" key="4">
    <source>
        <dbReference type="Pfam" id="PF09312"/>
    </source>
</evidence>
<dbReference type="PANTHER" id="PTHR47637">
    <property type="entry name" value="CHAPERONE SURA"/>
    <property type="match status" value="1"/>
</dbReference>
<dbReference type="RefSeq" id="WP_305503018.1">
    <property type="nucleotide sequence ID" value="NZ_CP131913.1"/>
</dbReference>
<name>A0ABY9H8M1_9GAMM</name>
<dbReference type="Gene3D" id="1.10.4030.10">
    <property type="entry name" value="Porin chaperone SurA, peptide-binding domain"/>
    <property type="match status" value="1"/>
</dbReference>
<sequence>MTHKQTVSRRRTPPMAAGLALALGLSAVPLSVQAQEFQSIQRQSLDRIVAVVNQGAIMASELEERVAQTRSQLTAQQIDLPPERVLREQLLEQMILEEIQLQMAREAGLSIDDTELNRQVRAIAESNGMSLEQFADALEADGLALATVREEIRRELVLRELQQRRVGSRGNLSEREVERFMEQEGASRQQAQQALFQRRANEELEVWLQEIRSQAFVDNRLDGR</sequence>
<keyword evidence="2" id="KW-0697">Rotamase</keyword>
<organism evidence="5 6">
    <name type="scientific">Halomonas alkalicola</name>
    <dbReference type="NCBI Taxonomy" id="1930622"/>
    <lineage>
        <taxon>Bacteria</taxon>
        <taxon>Pseudomonadati</taxon>
        <taxon>Pseudomonadota</taxon>
        <taxon>Gammaproteobacteria</taxon>
        <taxon>Oceanospirillales</taxon>
        <taxon>Halomonadaceae</taxon>
        <taxon>Halomonas</taxon>
    </lineage>
</organism>
<accession>A0ABY9H8M1</accession>
<keyword evidence="1 3" id="KW-0732">Signal</keyword>
<dbReference type="InterPro" id="IPR050280">
    <property type="entry name" value="OMP_Chaperone_SurA"/>
</dbReference>
<reference evidence="5 6" key="1">
    <citation type="submission" date="2023-08" db="EMBL/GenBank/DDBJ databases">
        <title>Transcriptome Analysis of Halomonas alkalicola CICC 11012s to Identify the Genes Involved in Alkaline Tolerances.</title>
        <authorList>
            <person name="Zhai L."/>
        </authorList>
    </citation>
    <scope>NUCLEOTIDE SEQUENCE [LARGE SCALE GENOMIC DNA]</scope>
    <source>
        <strain evidence="5 6">CICC 11012s</strain>
    </source>
</reference>
<dbReference type="InterPro" id="IPR027304">
    <property type="entry name" value="Trigger_fact/SurA_dom_sf"/>
</dbReference>